<feature type="compositionally biased region" description="Basic and acidic residues" evidence="1">
    <location>
        <begin position="164"/>
        <end position="174"/>
    </location>
</feature>
<protein>
    <submittedName>
        <fullName evidence="2">Uncharacterized protein</fullName>
    </submittedName>
</protein>
<evidence type="ECO:0000256" key="1">
    <source>
        <dbReference type="SAM" id="MobiDB-lite"/>
    </source>
</evidence>
<sequence>MPHLGDYFKCYIDGKNHTGWLVTPPRTAEVQNSRSAAAYGRFQVQFCPPKATVDVLAGDLNVQSVLVHSRYEYGRDLLVAEYANGLASSDDIPTAEIRRVVCVVVSNYALRRKHHVRVSTRWLEVVVSLSRGGSRLSDGLSSGLSDRQHHWRRNGHSSGGGDGDSSRLRDRDSSGRSGTLGDRLNSVRGGGLSVGLGMDLMSDAVDAVQGSEVAHSGHDVLGFLALCFGPRPADLIVAKRGRAVGADVG</sequence>
<proteinExistence type="predicted"/>
<feature type="compositionally biased region" description="Low complexity" evidence="1">
    <location>
        <begin position="134"/>
        <end position="145"/>
    </location>
</feature>
<organism evidence="2 3">
    <name type="scientific">Lentinus brumalis</name>
    <dbReference type="NCBI Taxonomy" id="2498619"/>
    <lineage>
        <taxon>Eukaryota</taxon>
        <taxon>Fungi</taxon>
        <taxon>Dikarya</taxon>
        <taxon>Basidiomycota</taxon>
        <taxon>Agaricomycotina</taxon>
        <taxon>Agaricomycetes</taxon>
        <taxon>Polyporales</taxon>
        <taxon>Polyporaceae</taxon>
        <taxon>Lentinus</taxon>
    </lineage>
</organism>
<gene>
    <name evidence="2" type="ORF">OH76DRAFT_1423855</name>
</gene>
<feature type="compositionally biased region" description="Low complexity" evidence="1">
    <location>
        <begin position="175"/>
        <end position="184"/>
    </location>
</feature>
<dbReference type="AlphaFoldDB" id="A0A371CIU8"/>
<feature type="region of interest" description="Disordered" evidence="1">
    <location>
        <begin position="134"/>
        <end position="184"/>
    </location>
</feature>
<reference evidence="2 3" key="1">
    <citation type="journal article" date="2018" name="Biotechnol. Biofuels">
        <title>Integrative visual omics of the white-rot fungus Polyporus brumalis exposes the biotechnological potential of its oxidative enzymes for delignifying raw plant biomass.</title>
        <authorList>
            <person name="Miyauchi S."/>
            <person name="Rancon A."/>
            <person name="Drula E."/>
            <person name="Hage H."/>
            <person name="Chaduli D."/>
            <person name="Favel A."/>
            <person name="Grisel S."/>
            <person name="Henrissat B."/>
            <person name="Herpoel-Gimbert I."/>
            <person name="Ruiz-Duenas F.J."/>
            <person name="Chevret D."/>
            <person name="Hainaut M."/>
            <person name="Lin J."/>
            <person name="Wang M."/>
            <person name="Pangilinan J."/>
            <person name="Lipzen A."/>
            <person name="Lesage-Meessen L."/>
            <person name="Navarro D."/>
            <person name="Riley R."/>
            <person name="Grigoriev I.V."/>
            <person name="Zhou S."/>
            <person name="Raouche S."/>
            <person name="Rosso M.N."/>
        </authorList>
    </citation>
    <scope>NUCLEOTIDE SEQUENCE [LARGE SCALE GENOMIC DNA]</scope>
    <source>
        <strain evidence="2 3">BRFM 1820</strain>
    </source>
</reference>
<dbReference type="EMBL" id="KZ857576">
    <property type="protein sequence ID" value="RDX40201.1"/>
    <property type="molecule type" value="Genomic_DNA"/>
</dbReference>
<dbReference type="Proteomes" id="UP000256964">
    <property type="component" value="Unassembled WGS sequence"/>
</dbReference>
<keyword evidence="3" id="KW-1185">Reference proteome</keyword>
<name>A0A371CIU8_9APHY</name>
<evidence type="ECO:0000313" key="2">
    <source>
        <dbReference type="EMBL" id="RDX40201.1"/>
    </source>
</evidence>
<evidence type="ECO:0000313" key="3">
    <source>
        <dbReference type="Proteomes" id="UP000256964"/>
    </source>
</evidence>
<accession>A0A371CIU8</accession>